<reference evidence="1 2" key="1">
    <citation type="journal article" date="2021" name="Nat. Plants">
        <title>The Taxus genome provides insights into paclitaxel biosynthesis.</title>
        <authorList>
            <person name="Xiong X."/>
            <person name="Gou J."/>
            <person name="Liao Q."/>
            <person name="Li Y."/>
            <person name="Zhou Q."/>
            <person name="Bi G."/>
            <person name="Li C."/>
            <person name="Du R."/>
            <person name="Wang X."/>
            <person name="Sun T."/>
            <person name="Guo L."/>
            <person name="Liang H."/>
            <person name="Lu P."/>
            <person name="Wu Y."/>
            <person name="Zhang Z."/>
            <person name="Ro D.K."/>
            <person name="Shang Y."/>
            <person name="Huang S."/>
            <person name="Yan J."/>
        </authorList>
    </citation>
    <scope>NUCLEOTIDE SEQUENCE [LARGE SCALE GENOMIC DNA]</scope>
    <source>
        <strain evidence="1">Ta-2019</strain>
    </source>
</reference>
<sequence length="181" mass="20557">FDIDLSIMLCAQIFFTSSLHFRMDGIYCYAATFSQNESEMDVGLHYLAAGLSVVGYTPNTSSFKQQEFRCTTVGICMCLKQAPREAQSSSSFHCEWMHYVPWTDEIPQPFQLPLTYKILNPEWVTPIEISLPQLYFGVLNHIFSGLSPAQGDEPNPDGMEEAKETLIKLLYKSLINQPRIV</sequence>
<proteinExistence type="predicted"/>
<feature type="non-terminal residue" evidence="1">
    <location>
        <position position="1"/>
    </location>
</feature>
<evidence type="ECO:0000313" key="2">
    <source>
        <dbReference type="Proteomes" id="UP000824469"/>
    </source>
</evidence>
<comment type="caution">
    <text evidence="1">The sequence shown here is derived from an EMBL/GenBank/DDBJ whole genome shotgun (WGS) entry which is preliminary data.</text>
</comment>
<evidence type="ECO:0000313" key="1">
    <source>
        <dbReference type="EMBL" id="KAH9328436.1"/>
    </source>
</evidence>
<feature type="non-terminal residue" evidence="1">
    <location>
        <position position="181"/>
    </location>
</feature>
<gene>
    <name evidence="1" type="ORF">KI387_000544</name>
</gene>
<keyword evidence="2" id="KW-1185">Reference proteome</keyword>
<protein>
    <submittedName>
        <fullName evidence="1">Uncharacterized protein</fullName>
    </submittedName>
</protein>
<dbReference type="Proteomes" id="UP000824469">
    <property type="component" value="Unassembled WGS sequence"/>
</dbReference>
<name>A0AA38GU87_TAXCH</name>
<dbReference type="AlphaFoldDB" id="A0AA38GU87"/>
<accession>A0AA38GU87</accession>
<dbReference type="EMBL" id="JAHRHJ020000001">
    <property type="protein sequence ID" value="KAH9328436.1"/>
    <property type="molecule type" value="Genomic_DNA"/>
</dbReference>
<organism evidence="1 2">
    <name type="scientific">Taxus chinensis</name>
    <name type="common">Chinese yew</name>
    <name type="synonym">Taxus wallichiana var. chinensis</name>
    <dbReference type="NCBI Taxonomy" id="29808"/>
    <lineage>
        <taxon>Eukaryota</taxon>
        <taxon>Viridiplantae</taxon>
        <taxon>Streptophyta</taxon>
        <taxon>Embryophyta</taxon>
        <taxon>Tracheophyta</taxon>
        <taxon>Spermatophyta</taxon>
        <taxon>Pinopsida</taxon>
        <taxon>Pinidae</taxon>
        <taxon>Conifers II</taxon>
        <taxon>Cupressales</taxon>
        <taxon>Taxaceae</taxon>
        <taxon>Taxus</taxon>
    </lineage>
</organism>